<keyword evidence="1" id="KW-0812">Transmembrane</keyword>
<keyword evidence="1" id="KW-0472">Membrane</keyword>
<evidence type="ECO:0000256" key="1">
    <source>
        <dbReference type="SAM" id="Phobius"/>
    </source>
</evidence>
<keyword evidence="3" id="KW-1185">Reference proteome</keyword>
<dbReference type="EMBL" id="FQZN01000021">
    <property type="protein sequence ID" value="SHJ28821.1"/>
    <property type="molecule type" value="Genomic_DNA"/>
</dbReference>
<feature type="transmembrane region" description="Helical" evidence="1">
    <location>
        <begin position="180"/>
        <end position="197"/>
    </location>
</feature>
<name>A0A1M6I2V8_9BACE</name>
<protein>
    <submittedName>
        <fullName evidence="2">Uncharacterized protein</fullName>
    </submittedName>
</protein>
<evidence type="ECO:0000313" key="3">
    <source>
        <dbReference type="Proteomes" id="UP000184192"/>
    </source>
</evidence>
<evidence type="ECO:0000313" key="2">
    <source>
        <dbReference type="EMBL" id="SHJ28821.1"/>
    </source>
</evidence>
<dbReference type="RefSeq" id="WP_025017595.1">
    <property type="nucleotide sequence ID" value="NZ_FQZN01000021.1"/>
</dbReference>
<dbReference type="AlphaFoldDB" id="A0A1M6I2V8"/>
<reference evidence="3" key="1">
    <citation type="submission" date="2016-11" db="EMBL/GenBank/DDBJ databases">
        <authorList>
            <person name="Varghese N."/>
            <person name="Submissions S."/>
        </authorList>
    </citation>
    <scope>NUCLEOTIDE SEQUENCE [LARGE SCALE GENOMIC DNA]</scope>
    <source>
        <strain evidence="3">DSM 26884</strain>
    </source>
</reference>
<accession>A0A1M6I2V8</accession>
<sequence>MKLNFSLHFRTFMTGAIIFLSLVILLISLPEVEYSIFEDILDEESGFYMLLFSFCLIFFSYGIGMMLEIISNPFPRATYLIKHLDSYLGIFTHTDSIVQKSEAYKALYRIDVKGTIGNLKVYRYMFTYIISRNDNLNREIQGCIFRIYAMLSLLIAAVFLLVAILIQFLFADIDFSDAPAFNVTLVILLMISIMLLYRAWQKSKRRFLDEMEQAYYVLTEFPADE</sequence>
<feature type="transmembrane region" description="Helical" evidence="1">
    <location>
        <begin position="147"/>
        <end position="168"/>
    </location>
</feature>
<organism evidence="2 3">
    <name type="scientific">Bacteroides stercorirosoris</name>
    <dbReference type="NCBI Taxonomy" id="871324"/>
    <lineage>
        <taxon>Bacteria</taxon>
        <taxon>Pseudomonadati</taxon>
        <taxon>Bacteroidota</taxon>
        <taxon>Bacteroidia</taxon>
        <taxon>Bacteroidales</taxon>
        <taxon>Bacteroidaceae</taxon>
        <taxon>Bacteroides</taxon>
    </lineage>
</organism>
<proteinExistence type="predicted"/>
<dbReference type="GeneID" id="92713294"/>
<feature type="transmembrane region" description="Helical" evidence="1">
    <location>
        <begin position="47"/>
        <end position="67"/>
    </location>
</feature>
<gene>
    <name evidence="2" type="ORF">SAMN05444350_12127</name>
</gene>
<dbReference type="Proteomes" id="UP000184192">
    <property type="component" value="Unassembled WGS sequence"/>
</dbReference>
<feature type="transmembrane region" description="Helical" evidence="1">
    <location>
        <begin position="7"/>
        <end position="27"/>
    </location>
</feature>
<keyword evidence="1" id="KW-1133">Transmembrane helix</keyword>